<organism evidence="1 2">
    <name type="scientific">Phaseolus coccineus</name>
    <name type="common">Scarlet runner bean</name>
    <name type="synonym">Phaseolus multiflorus</name>
    <dbReference type="NCBI Taxonomy" id="3886"/>
    <lineage>
        <taxon>Eukaryota</taxon>
        <taxon>Viridiplantae</taxon>
        <taxon>Streptophyta</taxon>
        <taxon>Embryophyta</taxon>
        <taxon>Tracheophyta</taxon>
        <taxon>Spermatophyta</taxon>
        <taxon>Magnoliopsida</taxon>
        <taxon>eudicotyledons</taxon>
        <taxon>Gunneridae</taxon>
        <taxon>Pentapetalae</taxon>
        <taxon>rosids</taxon>
        <taxon>fabids</taxon>
        <taxon>Fabales</taxon>
        <taxon>Fabaceae</taxon>
        <taxon>Papilionoideae</taxon>
        <taxon>50 kb inversion clade</taxon>
        <taxon>NPAAA clade</taxon>
        <taxon>indigoferoid/millettioid clade</taxon>
        <taxon>Phaseoleae</taxon>
        <taxon>Phaseolus</taxon>
    </lineage>
</organism>
<reference evidence="1 2" key="1">
    <citation type="submission" date="2024-01" db="EMBL/GenBank/DDBJ databases">
        <title>The genomes of 5 underutilized Papilionoideae crops provide insights into root nodulation and disease resistanc.</title>
        <authorList>
            <person name="Jiang F."/>
        </authorList>
    </citation>
    <scope>NUCLEOTIDE SEQUENCE [LARGE SCALE GENOMIC DNA]</scope>
    <source>
        <strain evidence="1">JINMINGXINNONG_FW02</strain>
        <tissue evidence="1">Leaves</tissue>
    </source>
</reference>
<dbReference type="Proteomes" id="UP001374584">
    <property type="component" value="Unassembled WGS sequence"/>
</dbReference>
<evidence type="ECO:0000313" key="1">
    <source>
        <dbReference type="EMBL" id="KAK7353893.1"/>
    </source>
</evidence>
<evidence type="ECO:0000313" key="2">
    <source>
        <dbReference type="Proteomes" id="UP001374584"/>
    </source>
</evidence>
<protein>
    <submittedName>
        <fullName evidence="1">Uncharacterized protein</fullName>
    </submittedName>
</protein>
<sequence>MLRDMNRKRRPDLYFDVWRILDAMRVSSGGTNSFGLSFEGLSRPPSCFICPIFQNFCPIEHLSKEMKLIPFLISFRS</sequence>
<gene>
    <name evidence="1" type="ORF">VNO80_19346</name>
</gene>
<accession>A0AAN9MKQ8</accession>
<proteinExistence type="predicted"/>
<dbReference type="EMBL" id="JAYMYR010000007">
    <property type="protein sequence ID" value="KAK7353893.1"/>
    <property type="molecule type" value="Genomic_DNA"/>
</dbReference>
<name>A0AAN9MKQ8_PHACN</name>
<dbReference type="AlphaFoldDB" id="A0AAN9MKQ8"/>
<comment type="caution">
    <text evidence="1">The sequence shown here is derived from an EMBL/GenBank/DDBJ whole genome shotgun (WGS) entry which is preliminary data.</text>
</comment>
<keyword evidence="2" id="KW-1185">Reference proteome</keyword>